<evidence type="ECO:0000256" key="6">
    <source>
        <dbReference type="ARBA" id="ARBA00022729"/>
    </source>
</evidence>
<evidence type="ECO:0000256" key="12">
    <source>
        <dbReference type="PROSITE-ProRule" id="PRU01360"/>
    </source>
</evidence>
<keyword evidence="10" id="KW-0675">Receptor</keyword>
<comment type="similarity">
    <text evidence="2 12 13">Belongs to the TonB-dependent receptor family.</text>
</comment>
<dbReference type="InterPro" id="IPR036942">
    <property type="entry name" value="Beta-barrel_TonB_sf"/>
</dbReference>
<dbReference type="SUPFAM" id="SSF56935">
    <property type="entry name" value="Porins"/>
    <property type="match status" value="1"/>
</dbReference>
<dbReference type="OrthoDB" id="183532at2"/>
<keyword evidence="5 12" id="KW-0812">Transmembrane</keyword>
<gene>
    <name evidence="17" type="primary">btuB</name>
    <name evidence="17" type="ORF">DENOEST_1194</name>
</gene>
<dbReference type="Pfam" id="PF07715">
    <property type="entry name" value="Plug"/>
    <property type="match status" value="1"/>
</dbReference>
<dbReference type="CDD" id="cd01347">
    <property type="entry name" value="ligand_gated_channel"/>
    <property type="match status" value="1"/>
</dbReference>
<proteinExistence type="inferred from homology"/>
<dbReference type="PANTHER" id="PTHR30069">
    <property type="entry name" value="TONB-DEPENDENT OUTER MEMBRANE RECEPTOR"/>
    <property type="match status" value="1"/>
</dbReference>
<evidence type="ECO:0000313" key="17">
    <source>
        <dbReference type="EMBL" id="CAB1368359.1"/>
    </source>
</evidence>
<protein>
    <submittedName>
        <fullName evidence="17">Outer membrane cobalamin translocator</fullName>
    </submittedName>
</protein>
<dbReference type="EMBL" id="LR778301">
    <property type="protein sequence ID" value="CAB1368359.1"/>
    <property type="molecule type" value="Genomic_DNA"/>
</dbReference>
<dbReference type="KEGG" id="doe:DENOEST_1194"/>
<feature type="signal peptide" evidence="14">
    <location>
        <begin position="1"/>
        <end position="22"/>
    </location>
</feature>
<dbReference type="InterPro" id="IPR012910">
    <property type="entry name" value="Plug_dom"/>
</dbReference>
<dbReference type="InterPro" id="IPR039426">
    <property type="entry name" value="TonB-dep_rcpt-like"/>
</dbReference>
<dbReference type="AlphaFoldDB" id="A0A6S6XZL3"/>
<keyword evidence="6 14" id="KW-0732">Signal</keyword>
<dbReference type="InterPro" id="IPR037066">
    <property type="entry name" value="Plug_dom_sf"/>
</dbReference>
<evidence type="ECO:0000256" key="14">
    <source>
        <dbReference type="SAM" id="SignalP"/>
    </source>
</evidence>
<evidence type="ECO:0000256" key="3">
    <source>
        <dbReference type="ARBA" id="ARBA00022448"/>
    </source>
</evidence>
<evidence type="ECO:0000256" key="7">
    <source>
        <dbReference type="ARBA" id="ARBA00023065"/>
    </source>
</evidence>
<dbReference type="PROSITE" id="PS52016">
    <property type="entry name" value="TONB_DEPENDENT_REC_3"/>
    <property type="match status" value="1"/>
</dbReference>
<dbReference type="Proteomes" id="UP000515733">
    <property type="component" value="Chromosome"/>
</dbReference>
<evidence type="ECO:0000256" key="8">
    <source>
        <dbReference type="ARBA" id="ARBA00023077"/>
    </source>
</evidence>
<evidence type="ECO:0000256" key="11">
    <source>
        <dbReference type="ARBA" id="ARBA00023237"/>
    </source>
</evidence>
<name>A0A6S6XZL3_9PROT</name>
<keyword evidence="7" id="KW-0406">Ion transport</keyword>
<dbReference type="PANTHER" id="PTHR30069:SF53">
    <property type="entry name" value="COLICIN I RECEPTOR-RELATED"/>
    <property type="match status" value="1"/>
</dbReference>
<keyword evidence="18" id="KW-1185">Reference proteome</keyword>
<dbReference type="GO" id="GO:0015889">
    <property type="term" value="P:cobalamin transport"/>
    <property type="evidence" value="ECO:0007669"/>
    <property type="project" value="TreeGrafter"/>
</dbReference>
<accession>A0A6S6XZL3</accession>
<evidence type="ECO:0000256" key="1">
    <source>
        <dbReference type="ARBA" id="ARBA00004571"/>
    </source>
</evidence>
<dbReference type="Pfam" id="PF00593">
    <property type="entry name" value="TonB_dep_Rec_b-barrel"/>
    <property type="match status" value="1"/>
</dbReference>
<evidence type="ECO:0000256" key="5">
    <source>
        <dbReference type="ARBA" id="ARBA00022692"/>
    </source>
</evidence>
<evidence type="ECO:0000256" key="2">
    <source>
        <dbReference type="ARBA" id="ARBA00009810"/>
    </source>
</evidence>
<comment type="subcellular location">
    <subcellularLocation>
        <location evidence="1 12">Cell outer membrane</location>
        <topology evidence="1 12">Multi-pass membrane protein</topology>
    </subcellularLocation>
</comment>
<dbReference type="GO" id="GO:0009279">
    <property type="term" value="C:cell outer membrane"/>
    <property type="evidence" value="ECO:0007669"/>
    <property type="project" value="UniProtKB-SubCell"/>
</dbReference>
<evidence type="ECO:0000256" key="13">
    <source>
        <dbReference type="RuleBase" id="RU003357"/>
    </source>
</evidence>
<keyword evidence="11 12" id="KW-0998">Cell outer membrane</keyword>
<feature type="domain" description="TonB-dependent receptor-like beta-barrel" evidence="15">
    <location>
        <begin position="184"/>
        <end position="575"/>
    </location>
</feature>
<keyword evidence="3 12" id="KW-0813">Transport</keyword>
<sequence length="602" mass="66596">MHRSYLRSALAVALWSASQAHAADLSTIVVTASRQAQHAPDVLGDVNILTREYLDKAGQSTLSEVLARQPGLQMSANGGPGAQTGIFIRGAEARHTLVLVDGLRINSATTGQSALENIPLADIERVEILRGPASSLYGADALGGVIQIFTRRGEGAPRFDAFAAKGSFNTQQAEAGLRGSLNALSYSLRIGTYDTDGISSASNAAKLPLSYNRDRDGFSQRHFSGSLNYRLEGRDEIGLSLLKADGVNQYDAGSGNFNDRIDKTTASYQLFLRNHLGKDWTSLMRLGRSLDEGNAINATNTSRFRTVQKHFHWQNDVMLPLGIALLAYEHNEQKVSSTTIYLVNERNIDSYLLGWSANLGSHRLQLNSRHDRNSQFGRQTTGQIGYGYQLSTAWRIKTAVGTAFNAPTFNQLYWPHDRFGGGNPRLQPEMARNAEVGLDWEQEGQKLGLTLFRNRVQNLISGWPPANVNRAKLDGATLAYAVSFISWQLNASLDLLEARDEATHKRLPRRAEQQLQLSLGRDVGLWHLGAEWSDVGRRYDDTVNRRPMAGYSVLNAYARYRLGPELSLELRANNITDRKYETAYGYGTPGVNLFVGLRYAMR</sequence>
<dbReference type="InterPro" id="IPR000531">
    <property type="entry name" value="Beta-barrel_TonB"/>
</dbReference>
<evidence type="ECO:0000256" key="10">
    <source>
        <dbReference type="ARBA" id="ARBA00023170"/>
    </source>
</evidence>
<dbReference type="RefSeq" id="WP_145772309.1">
    <property type="nucleotide sequence ID" value="NZ_LR778301.1"/>
</dbReference>
<keyword evidence="8 13" id="KW-0798">TonB box</keyword>
<keyword evidence="9 12" id="KW-0472">Membrane</keyword>
<feature type="chain" id="PRO_5027922615" evidence="14">
    <location>
        <begin position="23"/>
        <end position="602"/>
    </location>
</feature>
<dbReference type="Gene3D" id="2.40.170.20">
    <property type="entry name" value="TonB-dependent receptor, beta-barrel domain"/>
    <property type="match status" value="1"/>
</dbReference>
<evidence type="ECO:0000259" key="16">
    <source>
        <dbReference type="Pfam" id="PF07715"/>
    </source>
</evidence>
<evidence type="ECO:0000259" key="15">
    <source>
        <dbReference type="Pfam" id="PF00593"/>
    </source>
</evidence>
<dbReference type="GO" id="GO:0006811">
    <property type="term" value="P:monoatomic ion transport"/>
    <property type="evidence" value="ECO:0007669"/>
    <property type="project" value="UniProtKB-KW"/>
</dbReference>
<keyword evidence="4 12" id="KW-1134">Transmembrane beta strand</keyword>
<dbReference type="Gene3D" id="2.170.130.10">
    <property type="entry name" value="TonB-dependent receptor, plug domain"/>
    <property type="match status" value="1"/>
</dbReference>
<evidence type="ECO:0000256" key="4">
    <source>
        <dbReference type="ARBA" id="ARBA00022452"/>
    </source>
</evidence>
<evidence type="ECO:0000256" key="9">
    <source>
        <dbReference type="ARBA" id="ARBA00023136"/>
    </source>
</evidence>
<reference evidence="17 18" key="1">
    <citation type="submission" date="2020-03" db="EMBL/GenBank/DDBJ databases">
        <authorList>
            <consortium name="Genoscope - CEA"/>
            <person name="William W."/>
        </authorList>
    </citation>
    <scope>NUCLEOTIDE SEQUENCE [LARGE SCALE GENOMIC DNA]</scope>
    <source>
        <strain evidence="18">DSM 16959</strain>
    </source>
</reference>
<organism evidence="17 18">
    <name type="scientific">Denitratisoma oestradiolicum</name>
    <dbReference type="NCBI Taxonomy" id="311182"/>
    <lineage>
        <taxon>Bacteria</taxon>
        <taxon>Pseudomonadati</taxon>
        <taxon>Pseudomonadota</taxon>
        <taxon>Betaproteobacteria</taxon>
        <taxon>Nitrosomonadales</taxon>
        <taxon>Sterolibacteriaceae</taxon>
        <taxon>Denitratisoma</taxon>
    </lineage>
</organism>
<feature type="domain" description="TonB-dependent receptor plug" evidence="16">
    <location>
        <begin position="41"/>
        <end position="145"/>
    </location>
</feature>
<evidence type="ECO:0000313" key="18">
    <source>
        <dbReference type="Proteomes" id="UP000515733"/>
    </source>
</evidence>